<dbReference type="GO" id="GO:0005975">
    <property type="term" value="P:carbohydrate metabolic process"/>
    <property type="evidence" value="ECO:0007669"/>
    <property type="project" value="InterPro"/>
</dbReference>
<evidence type="ECO:0000256" key="6">
    <source>
        <dbReference type="SAM" id="SignalP"/>
    </source>
</evidence>
<keyword evidence="2 5" id="KW-0378">Hydrolase</keyword>
<dbReference type="PROSITE" id="PS00572">
    <property type="entry name" value="GLYCOSYL_HYDROL_F1_1"/>
    <property type="match status" value="1"/>
</dbReference>
<dbReference type="AlphaFoldDB" id="A0A7N0RIQ4"/>
<dbReference type="EnsemblPlants" id="Kaladp0011s0938.1.v1.1">
    <property type="protein sequence ID" value="Kaladp0011s0938.1.v1.1"/>
    <property type="gene ID" value="Kaladp0011s0938.v1.1"/>
</dbReference>
<comment type="similarity">
    <text evidence="1 4">Belongs to the glycosyl hydrolase 1 family.</text>
</comment>
<accession>A0A7N0RIQ4</accession>
<dbReference type="InterPro" id="IPR001360">
    <property type="entry name" value="Glyco_hydro_1"/>
</dbReference>
<dbReference type="InterPro" id="IPR018120">
    <property type="entry name" value="Glyco_hydro_1_AS"/>
</dbReference>
<dbReference type="PANTHER" id="PTHR10353:SF297">
    <property type="entry name" value="VICIANIN HYDROLASE-LIKE"/>
    <property type="match status" value="1"/>
</dbReference>
<evidence type="ECO:0000256" key="3">
    <source>
        <dbReference type="PROSITE-ProRule" id="PRU10055"/>
    </source>
</evidence>
<dbReference type="InterPro" id="IPR017853">
    <property type="entry name" value="GH"/>
</dbReference>
<organism evidence="7 8">
    <name type="scientific">Kalanchoe fedtschenkoi</name>
    <name type="common">Lavender scallops</name>
    <name type="synonym">South American air plant</name>
    <dbReference type="NCBI Taxonomy" id="63787"/>
    <lineage>
        <taxon>Eukaryota</taxon>
        <taxon>Viridiplantae</taxon>
        <taxon>Streptophyta</taxon>
        <taxon>Embryophyta</taxon>
        <taxon>Tracheophyta</taxon>
        <taxon>Spermatophyta</taxon>
        <taxon>Magnoliopsida</taxon>
        <taxon>eudicotyledons</taxon>
        <taxon>Gunneridae</taxon>
        <taxon>Pentapetalae</taxon>
        <taxon>Saxifragales</taxon>
        <taxon>Crassulaceae</taxon>
        <taxon>Kalanchoe</taxon>
    </lineage>
</organism>
<keyword evidence="8" id="KW-1185">Reference proteome</keyword>
<evidence type="ECO:0000256" key="5">
    <source>
        <dbReference type="RuleBase" id="RU004468"/>
    </source>
</evidence>
<feature type="chain" id="PRO_5029902788" evidence="6">
    <location>
        <begin position="26"/>
        <end position="513"/>
    </location>
</feature>
<feature type="active site" description="Nucleophile" evidence="3">
    <location>
        <position position="419"/>
    </location>
</feature>
<sequence>MGLILNPSATVFIWCMIALIASSTATAPKPVPYSVPFNRTAFPRSFLFGAGSAAYQVEGAARSHGKGLSIWDTFTKNHPEKIADASTGDVAEDFYHRYKEDVHLMKKIGLDTFRFSISWSRVVPRGKISKGVNPEGVKFYNNLINELLSQGLTPFVTLYHWDTPQALEDEYGGLLSPKFVNDFKDYADFCFKTFGDRVKHWVTFNEPLSVSMNGYALGTFAPGRCSNYMGTCEAGNSGTEPYIVAHHFLLAHANAVKVYRQKYQGYQKGKIGITLVTHWVIPKHNTDADKKAALRILDFLFGWFAHPITYGDYPATMRSIVGDRLPKFTQSESSLVKGSMDFLGLNYYTTQYGQNVETVNKVNLSYTSDWHATLSTSRNGVSIGTPTALSWLFIYPKGLESLLLYVKDNYKNPAIYITENGIADARNDSIPIEEARKDALRIRYHDGHLKYLAKAIKEGVNVKGYYLWSFLDDFEWDAGYTVRFGITYIDFEDGLKRYLKYSAYWLKGFLLKK</sequence>
<evidence type="ECO:0000313" key="7">
    <source>
        <dbReference type="EnsemblPlants" id="Kaladp0011s0938.1.v1.1"/>
    </source>
</evidence>
<keyword evidence="5" id="KW-0326">Glycosidase</keyword>
<dbReference type="PROSITE" id="PS00653">
    <property type="entry name" value="GLYCOSYL_HYDROL_F1_2"/>
    <property type="match status" value="1"/>
</dbReference>
<evidence type="ECO:0000256" key="1">
    <source>
        <dbReference type="ARBA" id="ARBA00010838"/>
    </source>
</evidence>
<evidence type="ECO:0000256" key="2">
    <source>
        <dbReference type="ARBA" id="ARBA00022801"/>
    </source>
</evidence>
<dbReference type="GO" id="GO:0008422">
    <property type="term" value="F:beta-glucosidase activity"/>
    <property type="evidence" value="ECO:0007669"/>
    <property type="project" value="TreeGrafter"/>
</dbReference>
<name>A0A7N0RIQ4_KALFE</name>
<dbReference type="InterPro" id="IPR033132">
    <property type="entry name" value="GH_1_N_CS"/>
</dbReference>
<dbReference type="OMA" id="MQWNHHK"/>
<dbReference type="Proteomes" id="UP000594263">
    <property type="component" value="Unplaced"/>
</dbReference>
<reference evidence="7" key="1">
    <citation type="submission" date="2021-01" db="UniProtKB">
        <authorList>
            <consortium name="EnsemblPlants"/>
        </authorList>
    </citation>
    <scope>IDENTIFICATION</scope>
</reference>
<feature type="signal peptide" evidence="6">
    <location>
        <begin position="1"/>
        <end position="25"/>
    </location>
</feature>
<proteinExistence type="inferred from homology"/>
<dbReference type="Gene3D" id="3.20.20.80">
    <property type="entry name" value="Glycosidases"/>
    <property type="match status" value="1"/>
</dbReference>
<dbReference type="FunFam" id="3.20.20.80:FF:000022">
    <property type="entry name" value="Beta-glucosidase 11"/>
    <property type="match status" value="1"/>
</dbReference>
<dbReference type="Gramene" id="Kaladp0011s0938.1.v1.1">
    <property type="protein sequence ID" value="Kaladp0011s0938.1.v1.1"/>
    <property type="gene ID" value="Kaladp0011s0938.v1.1"/>
</dbReference>
<dbReference type="Pfam" id="PF00232">
    <property type="entry name" value="Glyco_hydro_1"/>
    <property type="match status" value="1"/>
</dbReference>
<dbReference type="SUPFAM" id="SSF51445">
    <property type="entry name" value="(Trans)glycosidases"/>
    <property type="match status" value="1"/>
</dbReference>
<dbReference type="PRINTS" id="PR00131">
    <property type="entry name" value="GLHYDRLASE1"/>
</dbReference>
<keyword evidence="6" id="KW-0732">Signal</keyword>
<protein>
    <submittedName>
        <fullName evidence="7">Uncharacterized protein</fullName>
    </submittedName>
</protein>
<evidence type="ECO:0000313" key="8">
    <source>
        <dbReference type="Proteomes" id="UP000594263"/>
    </source>
</evidence>
<evidence type="ECO:0000256" key="4">
    <source>
        <dbReference type="RuleBase" id="RU003690"/>
    </source>
</evidence>
<dbReference type="PANTHER" id="PTHR10353">
    <property type="entry name" value="GLYCOSYL HYDROLASE"/>
    <property type="match status" value="1"/>
</dbReference>